<accession>A0A2W5QFI6</accession>
<evidence type="ECO:0000313" key="3">
    <source>
        <dbReference type="EMBL" id="PZQ75956.1"/>
    </source>
</evidence>
<feature type="domain" description="Phosphatidic acid phosphatase type 2/haloperoxidase" evidence="2">
    <location>
        <begin position="88"/>
        <end position="210"/>
    </location>
</feature>
<dbReference type="SUPFAM" id="SSF48317">
    <property type="entry name" value="Acid phosphatase/Vanadium-dependent haloperoxidase"/>
    <property type="match status" value="1"/>
</dbReference>
<dbReference type="AlphaFoldDB" id="A0A2W5QFI6"/>
<evidence type="ECO:0000313" key="4">
    <source>
        <dbReference type="Proteomes" id="UP000249135"/>
    </source>
</evidence>
<feature type="transmembrane region" description="Helical" evidence="1">
    <location>
        <begin position="59"/>
        <end position="76"/>
    </location>
</feature>
<keyword evidence="1" id="KW-0472">Membrane</keyword>
<reference evidence="3 4" key="1">
    <citation type="submission" date="2017-08" db="EMBL/GenBank/DDBJ databases">
        <title>Infants hospitalized years apart are colonized by the same room-sourced microbial strains.</title>
        <authorList>
            <person name="Brooks B."/>
            <person name="Olm M.R."/>
            <person name="Firek B.A."/>
            <person name="Baker R."/>
            <person name="Thomas B.C."/>
            <person name="Morowitz M.J."/>
            <person name="Banfield J.F."/>
        </authorList>
    </citation>
    <scope>NUCLEOTIDE SEQUENCE [LARGE SCALE GENOMIC DNA]</scope>
    <source>
        <strain evidence="3">S2_005_003_R2_41</strain>
    </source>
</reference>
<dbReference type="CDD" id="cd03396">
    <property type="entry name" value="PAP2_like_6"/>
    <property type="match status" value="1"/>
</dbReference>
<dbReference type="Pfam" id="PF01569">
    <property type="entry name" value="PAP2"/>
    <property type="match status" value="1"/>
</dbReference>
<dbReference type="InterPro" id="IPR036938">
    <property type="entry name" value="PAP2/HPO_sf"/>
</dbReference>
<evidence type="ECO:0000256" key="1">
    <source>
        <dbReference type="SAM" id="Phobius"/>
    </source>
</evidence>
<feature type="transmembrane region" description="Helical" evidence="1">
    <location>
        <begin position="88"/>
        <end position="107"/>
    </location>
</feature>
<dbReference type="InterPro" id="IPR000326">
    <property type="entry name" value="PAP2/HPO"/>
</dbReference>
<dbReference type="Gene3D" id="1.20.144.10">
    <property type="entry name" value="Phosphatidic acid phosphatase type 2/haloperoxidase"/>
    <property type="match status" value="1"/>
</dbReference>
<sequence length="236" mass="25491">MRFRNSPFLPVTLVALVLLLAWDAAGADLWAAGLFGTPFGFPLRQNWWLASVVHQGGKNLSWVLVIALLLAVWWPVGVLRRLSRGERWQLVLGVLASVGAITLLKHANHTSCPWDIQAFGGVAAYVSHWDWSARDGGPGGCFPAGHASAAFAFLGGWFVLRRHAPRAAAIWLALTLLAGAVFGLGQQMRGAHYLSHTLWTAWICWVVGGATDALARAWRARRTARAEAVARAGASA</sequence>
<gene>
    <name evidence="3" type="ORF">DI563_08260</name>
</gene>
<name>A0A2W5QFI6_VARPD</name>
<feature type="transmembrane region" description="Helical" evidence="1">
    <location>
        <begin position="197"/>
        <end position="215"/>
    </location>
</feature>
<organism evidence="3 4">
    <name type="scientific">Variovorax paradoxus</name>
    <dbReference type="NCBI Taxonomy" id="34073"/>
    <lineage>
        <taxon>Bacteria</taxon>
        <taxon>Pseudomonadati</taxon>
        <taxon>Pseudomonadota</taxon>
        <taxon>Betaproteobacteria</taxon>
        <taxon>Burkholderiales</taxon>
        <taxon>Comamonadaceae</taxon>
        <taxon>Variovorax</taxon>
    </lineage>
</organism>
<evidence type="ECO:0000259" key="2">
    <source>
        <dbReference type="Pfam" id="PF01569"/>
    </source>
</evidence>
<comment type="caution">
    <text evidence="3">The sequence shown here is derived from an EMBL/GenBank/DDBJ whole genome shotgun (WGS) entry which is preliminary data.</text>
</comment>
<feature type="transmembrane region" description="Helical" evidence="1">
    <location>
        <begin position="167"/>
        <end position="185"/>
    </location>
</feature>
<proteinExistence type="predicted"/>
<feature type="transmembrane region" description="Helical" evidence="1">
    <location>
        <begin position="142"/>
        <end position="160"/>
    </location>
</feature>
<protein>
    <submittedName>
        <fullName evidence="3">PAP2 family protein</fullName>
    </submittedName>
</protein>
<dbReference type="Proteomes" id="UP000249135">
    <property type="component" value="Unassembled WGS sequence"/>
</dbReference>
<keyword evidence="1" id="KW-0812">Transmembrane</keyword>
<keyword evidence="1" id="KW-1133">Transmembrane helix</keyword>
<dbReference type="EMBL" id="QFPP01000068">
    <property type="protein sequence ID" value="PZQ75956.1"/>
    <property type="molecule type" value="Genomic_DNA"/>
</dbReference>